<dbReference type="SUPFAM" id="SSF53335">
    <property type="entry name" value="S-adenosyl-L-methionine-dependent methyltransferases"/>
    <property type="match status" value="1"/>
</dbReference>
<evidence type="ECO:0000256" key="2">
    <source>
        <dbReference type="ARBA" id="ARBA00022603"/>
    </source>
</evidence>
<dbReference type="AlphaFoldDB" id="A0AAX4H375"/>
<keyword evidence="2" id="KW-0489">Methyltransferase</keyword>
<accession>A0AAX4H375</accession>
<reference evidence="5 6" key="1">
    <citation type="submission" date="2023-10" db="EMBL/GenBank/DDBJ databases">
        <title>Draft Genome Sequence of Candida saopaulonensis from a very Premature Infant with Sepsis.</title>
        <authorList>
            <person name="Ning Y."/>
            <person name="Dai R."/>
            <person name="Xiao M."/>
            <person name="Xu Y."/>
            <person name="Yan Q."/>
            <person name="Zhang L."/>
        </authorList>
    </citation>
    <scope>NUCLEOTIDE SEQUENCE [LARGE SCALE GENOMIC DNA]</scope>
    <source>
        <strain evidence="5 6">19XY460</strain>
    </source>
</reference>
<evidence type="ECO:0000313" key="6">
    <source>
        <dbReference type="Proteomes" id="UP001338582"/>
    </source>
</evidence>
<proteinExistence type="inferred from homology"/>
<organism evidence="5 6">
    <name type="scientific">Australozyma saopauloensis</name>
    <dbReference type="NCBI Taxonomy" id="291208"/>
    <lineage>
        <taxon>Eukaryota</taxon>
        <taxon>Fungi</taxon>
        <taxon>Dikarya</taxon>
        <taxon>Ascomycota</taxon>
        <taxon>Saccharomycotina</taxon>
        <taxon>Pichiomycetes</taxon>
        <taxon>Metschnikowiaceae</taxon>
        <taxon>Australozyma</taxon>
    </lineage>
</organism>
<evidence type="ECO:0000256" key="1">
    <source>
        <dbReference type="ARBA" id="ARBA00008361"/>
    </source>
</evidence>
<gene>
    <name evidence="5" type="ORF">PUMCH_000219</name>
</gene>
<dbReference type="GO" id="GO:0032259">
    <property type="term" value="P:methylation"/>
    <property type="evidence" value="ECO:0007669"/>
    <property type="project" value="UniProtKB-KW"/>
</dbReference>
<evidence type="ECO:0000313" key="5">
    <source>
        <dbReference type="EMBL" id="WPK22996.1"/>
    </source>
</evidence>
<dbReference type="CDD" id="cd02440">
    <property type="entry name" value="AdoMet_MTases"/>
    <property type="match status" value="1"/>
</dbReference>
<keyword evidence="6" id="KW-1185">Reference proteome</keyword>
<dbReference type="Pfam" id="PF08241">
    <property type="entry name" value="Methyltransf_11"/>
    <property type="match status" value="1"/>
</dbReference>
<dbReference type="GO" id="GO:0008757">
    <property type="term" value="F:S-adenosylmethionine-dependent methyltransferase activity"/>
    <property type="evidence" value="ECO:0007669"/>
    <property type="project" value="InterPro"/>
</dbReference>
<evidence type="ECO:0000259" key="4">
    <source>
        <dbReference type="Pfam" id="PF08241"/>
    </source>
</evidence>
<dbReference type="Proteomes" id="UP001338582">
    <property type="component" value="Chromosome 1"/>
</dbReference>
<dbReference type="RefSeq" id="XP_062875383.1">
    <property type="nucleotide sequence ID" value="XM_063019313.1"/>
</dbReference>
<dbReference type="KEGG" id="asau:88171288"/>
<dbReference type="PANTHER" id="PTHR44942">
    <property type="entry name" value="METHYLTRANSF_11 DOMAIN-CONTAINING PROTEIN"/>
    <property type="match status" value="1"/>
</dbReference>
<sequence length="294" mass="34137">MATYSKQDFDAQHYHDARPLYPDSYYETLIGFHKEKAGNTTNLAMDIGTGSGFVALKLADYFDRVIGTDLSKTMIEASRQNAISAKKDSVDFLVAPAEITPESVKEGSIDLITAAEACHWMDMDRVFEEAYRVLKPNGTLSWWFYLDPVFVGFPEATKLNLEFSYASSVEKYGDDYEKFLGPFFENPGHEKYREGLRDVFPPEKYFYDTVQKYYHPEQNERDYTTLFIEKQITLRTYKNYGTSWSGYHSWKKAFPEKPDTVDEFISKLQKIIDVDLDTPINVIFPTIYTLTRRR</sequence>
<dbReference type="PANTHER" id="PTHR44942:SF4">
    <property type="entry name" value="METHYLTRANSFERASE TYPE 11 DOMAIN-CONTAINING PROTEIN"/>
    <property type="match status" value="1"/>
</dbReference>
<dbReference type="InterPro" id="IPR013216">
    <property type="entry name" value="Methyltransf_11"/>
</dbReference>
<comment type="similarity">
    <text evidence="1">Belongs to the methyltransferase superfamily.</text>
</comment>
<protein>
    <recommendedName>
        <fullName evidence="4">Methyltransferase type 11 domain-containing protein</fullName>
    </recommendedName>
</protein>
<evidence type="ECO:0000256" key="3">
    <source>
        <dbReference type="ARBA" id="ARBA00022679"/>
    </source>
</evidence>
<dbReference type="InterPro" id="IPR029063">
    <property type="entry name" value="SAM-dependent_MTases_sf"/>
</dbReference>
<name>A0AAX4H375_9ASCO</name>
<dbReference type="Gene3D" id="3.40.50.150">
    <property type="entry name" value="Vaccinia Virus protein VP39"/>
    <property type="match status" value="1"/>
</dbReference>
<dbReference type="GeneID" id="88171288"/>
<dbReference type="InterPro" id="IPR051052">
    <property type="entry name" value="Diverse_substrate_MTase"/>
</dbReference>
<keyword evidence="3" id="KW-0808">Transferase</keyword>
<feature type="domain" description="Methyltransferase type 11" evidence="4">
    <location>
        <begin position="46"/>
        <end position="140"/>
    </location>
</feature>
<dbReference type="EMBL" id="CP138894">
    <property type="protein sequence ID" value="WPK22996.1"/>
    <property type="molecule type" value="Genomic_DNA"/>
</dbReference>